<feature type="transmembrane region" description="Helical" evidence="1">
    <location>
        <begin position="6"/>
        <end position="32"/>
    </location>
</feature>
<dbReference type="Proteomes" id="UP000823872">
    <property type="component" value="Chromosome A1"/>
</dbReference>
<sequence>MLLPVFSSRILMASCLPFRSFIHFEFIFVYGVRKWSRFIFLHVAVQFSQHHLLKTLSLFHWVFFPALSNISWPYVCEPISGFSILFHFSECLFLCQYHTVLMIIAL</sequence>
<evidence type="ECO:0000256" key="1">
    <source>
        <dbReference type="SAM" id="Phobius"/>
    </source>
</evidence>
<reference evidence="2 3" key="1">
    <citation type="submission" date="2021-02" db="EMBL/GenBank/DDBJ databases">
        <title>Safari Cat Assemblies.</title>
        <authorList>
            <person name="Bredemeyer K.R."/>
            <person name="Murphy W.J."/>
        </authorList>
    </citation>
    <scope>NUCLEOTIDE SEQUENCE [LARGE SCALE GENOMIC DNA]</scope>
</reference>
<proteinExistence type="predicted"/>
<evidence type="ECO:0000313" key="2">
    <source>
        <dbReference type="Ensembl" id="ENSFCTP00005055635.1"/>
    </source>
</evidence>
<keyword evidence="1" id="KW-0472">Membrane</keyword>
<name>A0ABI8A8S1_FELCA</name>
<reference evidence="2" key="2">
    <citation type="submission" date="2025-08" db="UniProtKB">
        <authorList>
            <consortium name="Ensembl"/>
        </authorList>
    </citation>
    <scope>IDENTIFICATION</scope>
    <source>
        <strain evidence="2">breed Abyssinian</strain>
    </source>
</reference>
<keyword evidence="1" id="KW-0812">Transmembrane</keyword>
<keyword evidence="1" id="KW-1133">Transmembrane helix</keyword>
<organism evidence="2 3">
    <name type="scientific">Felis catus</name>
    <name type="common">Cat</name>
    <name type="synonym">Felis silvestris catus</name>
    <dbReference type="NCBI Taxonomy" id="9685"/>
    <lineage>
        <taxon>Eukaryota</taxon>
        <taxon>Metazoa</taxon>
        <taxon>Chordata</taxon>
        <taxon>Craniata</taxon>
        <taxon>Vertebrata</taxon>
        <taxon>Euteleostomi</taxon>
        <taxon>Mammalia</taxon>
        <taxon>Eutheria</taxon>
        <taxon>Laurasiatheria</taxon>
        <taxon>Carnivora</taxon>
        <taxon>Feliformia</taxon>
        <taxon>Felidae</taxon>
        <taxon>Felinae</taxon>
        <taxon>Felis</taxon>
    </lineage>
</organism>
<protein>
    <submittedName>
        <fullName evidence="2">Uncharacterized protein</fullName>
    </submittedName>
</protein>
<reference evidence="2" key="3">
    <citation type="submission" date="2025-09" db="UniProtKB">
        <authorList>
            <consortium name="Ensembl"/>
        </authorList>
    </citation>
    <scope>IDENTIFICATION</scope>
    <source>
        <strain evidence="2">breed Abyssinian</strain>
    </source>
</reference>
<keyword evidence="3" id="KW-1185">Reference proteome</keyword>
<evidence type="ECO:0000313" key="3">
    <source>
        <dbReference type="Proteomes" id="UP000823872"/>
    </source>
</evidence>
<accession>A0ABI8A8S1</accession>
<dbReference type="GeneTree" id="ENSGT01140000286561"/>
<dbReference type="Ensembl" id="ENSFCTT00005079800.1">
    <property type="protein sequence ID" value="ENSFCTP00005055635.1"/>
    <property type="gene ID" value="ENSFCTG00005028333.1"/>
</dbReference>